<dbReference type="EMBL" id="QPFP01000391">
    <property type="protein sequence ID" value="TEB14399.1"/>
    <property type="molecule type" value="Genomic_DNA"/>
</dbReference>
<evidence type="ECO:0000313" key="3">
    <source>
        <dbReference type="Proteomes" id="UP000298030"/>
    </source>
</evidence>
<evidence type="ECO:0008006" key="4">
    <source>
        <dbReference type="Google" id="ProtNLM"/>
    </source>
</evidence>
<organism evidence="1 3">
    <name type="scientific">Coprinellus micaceus</name>
    <name type="common">Glistening ink-cap mushroom</name>
    <name type="synonym">Coprinus micaceus</name>
    <dbReference type="NCBI Taxonomy" id="71717"/>
    <lineage>
        <taxon>Eukaryota</taxon>
        <taxon>Fungi</taxon>
        <taxon>Dikarya</taxon>
        <taxon>Basidiomycota</taxon>
        <taxon>Agaricomycotina</taxon>
        <taxon>Agaricomycetes</taxon>
        <taxon>Agaricomycetidae</taxon>
        <taxon>Agaricales</taxon>
        <taxon>Agaricineae</taxon>
        <taxon>Psathyrellaceae</taxon>
        <taxon>Coprinellus</taxon>
    </lineage>
</organism>
<evidence type="ECO:0000313" key="2">
    <source>
        <dbReference type="EMBL" id="TEB23704.1"/>
    </source>
</evidence>
<feature type="non-terminal residue" evidence="1">
    <location>
        <position position="1"/>
    </location>
</feature>
<sequence>NRFRETQCGGRCSMAEALYLDGAPVRKTCEMSLTPCLSLILDGNEYRLRGMIYGGRNHFTCRIIDKHGQVWYFDGMAKPGAAVFERVVTLQEDLEWLCTVDDRKLMYLLYT</sequence>
<dbReference type="OrthoDB" id="2629491at2759"/>
<evidence type="ECO:0000313" key="1">
    <source>
        <dbReference type="EMBL" id="TEB14399.1"/>
    </source>
</evidence>
<dbReference type="Proteomes" id="UP000298030">
    <property type="component" value="Unassembled WGS sequence"/>
</dbReference>
<gene>
    <name evidence="2" type="ORF">FA13DRAFT_1567922</name>
    <name evidence="1" type="ORF">FA13DRAFT_1581326</name>
</gene>
<comment type="caution">
    <text evidence="1">The sequence shown here is derived from an EMBL/GenBank/DDBJ whole genome shotgun (WGS) entry which is preliminary data.</text>
</comment>
<dbReference type="AlphaFoldDB" id="A0A4Y7S023"/>
<dbReference type="EMBL" id="QPFP01000075">
    <property type="protein sequence ID" value="TEB23704.1"/>
    <property type="molecule type" value="Genomic_DNA"/>
</dbReference>
<keyword evidence="3" id="KW-1185">Reference proteome</keyword>
<feature type="non-terminal residue" evidence="1">
    <location>
        <position position="111"/>
    </location>
</feature>
<reference evidence="1 3" key="1">
    <citation type="journal article" date="2019" name="Nat. Ecol. Evol.">
        <title>Megaphylogeny resolves global patterns of mushroom evolution.</title>
        <authorList>
            <person name="Varga T."/>
            <person name="Krizsan K."/>
            <person name="Foldi C."/>
            <person name="Dima B."/>
            <person name="Sanchez-Garcia M."/>
            <person name="Sanchez-Ramirez S."/>
            <person name="Szollosi G.J."/>
            <person name="Szarkandi J.G."/>
            <person name="Papp V."/>
            <person name="Albert L."/>
            <person name="Andreopoulos W."/>
            <person name="Angelini C."/>
            <person name="Antonin V."/>
            <person name="Barry K.W."/>
            <person name="Bougher N.L."/>
            <person name="Buchanan P."/>
            <person name="Buyck B."/>
            <person name="Bense V."/>
            <person name="Catcheside P."/>
            <person name="Chovatia M."/>
            <person name="Cooper J."/>
            <person name="Damon W."/>
            <person name="Desjardin D."/>
            <person name="Finy P."/>
            <person name="Geml J."/>
            <person name="Haridas S."/>
            <person name="Hughes K."/>
            <person name="Justo A."/>
            <person name="Karasinski D."/>
            <person name="Kautmanova I."/>
            <person name="Kiss B."/>
            <person name="Kocsube S."/>
            <person name="Kotiranta H."/>
            <person name="LaButti K.M."/>
            <person name="Lechner B.E."/>
            <person name="Liimatainen K."/>
            <person name="Lipzen A."/>
            <person name="Lukacs Z."/>
            <person name="Mihaltcheva S."/>
            <person name="Morgado L.N."/>
            <person name="Niskanen T."/>
            <person name="Noordeloos M.E."/>
            <person name="Ohm R.A."/>
            <person name="Ortiz-Santana B."/>
            <person name="Ovrebo C."/>
            <person name="Racz N."/>
            <person name="Riley R."/>
            <person name="Savchenko A."/>
            <person name="Shiryaev A."/>
            <person name="Soop K."/>
            <person name="Spirin V."/>
            <person name="Szebenyi C."/>
            <person name="Tomsovsky M."/>
            <person name="Tulloss R.E."/>
            <person name="Uehling J."/>
            <person name="Grigoriev I.V."/>
            <person name="Vagvolgyi C."/>
            <person name="Papp T."/>
            <person name="Martin F.M."/>
            <person name="Miettinen O."/>
            <person name="Hibbett D.S."/>
            <person name="Nagy L.G."/>
        </authorList>
    </citation>
    <scope>NUCLEOTIDE SEQUENCE [LARGE SCALE GENOMIC DNA]</scope>
    <source>
        <strain evidence="1 3">FP101781</strain>
    </source>
</reference>
<accession>A0A4Y7S023</accession>
<name>A0A4Y7S023_COPMI</name>
<protein>
    <recommendedName>
        <fullName evidence="4">USP domain-containing protein</fullName>
    </recommendedName>
</protein>
<proteinExistence type="predicted"/>